<dbReference type="RefSeq" id="WP_072994704.1">
    <property type="nucleotide sequence ID" value="NZ_FQYU01000006.1"/>
</dbReference>
<evidence type="ECO:0000313" key="6">
    <source>
        <dbReference type="Proteomes" id="UP000184543"/>
    </source>
</evidence>
<dbReference type="InterPro" id="IPR001173">
    <property type="entry name" value="Glyco_trans_2-like"/>
</dbReference>
<evidence type="ECO:0000259" key="4">
    <source>
        <dbReference type="Pfam" id="PF00535"/>
    </source>
</evidence>
<name>A0A1M6KR42_9FLAO</name>
<dbReference type="AlphaFoldDB" id="A0A1M6KR42"/>
<keyword evidence="6" id="KW-1185">Reference proteome</keyword>
<dbReference type="OrthoDB" id="9771846at2"/>
<accession>A0A1M6KR42</accession>
<evidence type="ECO:0000256" key="2">
    <source>
        <dbReference type="ARBA" id="ARBA00022676"/>
    </source>
</evidence>
<comment type="similarity">
    <text evidence="1">Belongs to the glycosyltransferase 2 family.</text>
</comment>
<dbReference type="PANTHER" id="PTHR43179:SF12">
    <property type="entry name" value="GALACTOFURANOSYLTRANSFERASE GLFT2"/>
    <property type="match status" value="1"/>
</dbReference>
<dbReference type="InterPro" id="IPR029044">
    <property type="entry name" value="Nucleotide-diphossugar_trans"/>
</dbReference>
<protein>
    <submittedName>
        <fullName evidence="5">Glycosyltransferase, GT2 family</fullName>
    </submittedName>
</protein>
<organism evidence="5 6">
    <name type="scientific">Pseudozobellia thermophila</name>
    <dbReference type="NCBI Taxonomy" id="192903"/>
    <lineage>
        <taxon>Bacteria</taxon>
        <taxon>Pseudomonadati</taxon>
        <taxon>Bacteroidota</taxon>
        <taxon>Flavobacteriia</taxon>
        <taxon>Flavobacteriales</taxon>
        <taxon>Flavobacteriaceae</taxon>
        <taxon>Pseudozobellia</taxon>
    </lineage>
</organism>
<reference evidence="6" key="1">
    <citation type="submission" date="2016-11" db="EMBL/GenBank/DDBJ databases">
        <authorList>
            <person name="Varghese N."/>
            <person name="Submissions S."/>
        </authorList>
    </citation>
    <scope>NUCLEOTIDE SEQUENCE [LARGE SCALE GENOMIC DNA]</scope>
    <source>
        <strain evidence="6">DSM 19858</strain>
    </source>
</reference>
<dbReference type="STRING" id="192903.SAMN04488513_106164"/>
<dbReference type="SUPFAM" id="SSF53448">
    <property type="entry name" value="Nucleotide-diphospho-sugar transferases"/>
    <property type="match status" value="1"/>
</dbReference>
<dbReference type="PANTHER" id="PTHR43179">
    <property type="entry name" value="RHAMNOSYLTRANSFERASE WBBL"/>
    <property type="match status" value="1"/>
</dbReference>
<dbReference type="GO" id="GO:0016757">
    <property type="term" value="F:glycosyltransferase activity"/>
    <property type="evidence" value="ECO:0007669"/>
    <property type="project" value="UniProtKB-KW"/>
</dbReference>
<evidence type="ECO:0000256" key="1">
    <source>
        <dbReference type="ARBA" id="ARBA00006739"/>
    </source>
</evidence>
<evidence type="ECO:0000256" key="3">
    <source>
        <dbReference type="ARBA" id="ARBA00022679"/>
    </source>
</evidence>
<sequence length="274" mass="31496">MKSIAVLLTVFNRKEKTLKALQKLFANEIPPKYGVEVFMVDDGCTDGTPEAVADRFPQVHIVEGNGQLFWNRGMHLAWETAAQTKDYDFYLWLNDDTFLYTDALAHVLECSEEMGHKALVSGFLCSERDANKTTYGSWVNDKMIDPIGTIQKVDIINGNVVLVPKVIYKEVGQLDPVFPHAIGDFDYGLRVQKKGYTCYTTKKYVGTCENNPKLPKWCYASTPFKERLKALYSPLGYAHPKYFFIYEKRNFGWPRAVKHFVTIHLRVLFPQLWT</sequence>
<gene>
    <name evidence="5" type="ORF">SAMN04488513_106164</name>
</gene>
<feature type="domain" description="Glycosyltransferase 2-like" evidence="4">
    <location>
        <begin position="6"/>
        <end position="137"/>
    </location>
</feature>
<keyword evidence="2" id="KW-0328">Glycosyltransferase</keyword>
<dbReference type="Pfam" id="PF00535">
    <property type="entry name" value="Glycos_transf_2"/>
    <property type="match status" value="1"/>
</dbReference>
<proteinExistence type="inferred from homology"/>
<dbReference type="Proteomes" id="UP000184543">
    <property type="component" value="Unassembled WGS sequence"/>
</dbReference>
<dbReference type="EMBL" id="FQYU01000006">
    <property type="protein sequence ID" value="SHJ61376.1"/>
    <property type="molecule type" value="Genomic_DNA"/>
</dbReference>
<dbReference type="Gene3D" id="3.90.550.10">
    <property type="entry name" value="Spore Coat Polysaccharide Biosynthesis Protein SpsA, Chain A"/>
    <property type="match status" value="1"/>
</dbReference>
<keyword evidence="3 5" id="KW-0808">Transferase</keyword>
<evidence type="ECO:0000313" key="5">
    <source>
        <dbReference type="EMBL" id="SHJ61376.1"/>
    </source>
</evidence>